<keyword evidence="4 7" id="KW-0732">Signal</keyword>
<keyword evidence="1 9" id="KW-0031">Aminopeptidase</keyword>
<accession>A0A2S9I977</accession>
<keyword evidence="6" id="KW-0862">Zinc</keyword>
<sequence length="329" mass="35958">MFTLLRLGALAALIGCGISLPAGATTEKVGSIAEQQLRHIATYFPGRMAGSPAEMLTADYLQQQFSALGYKSDTRRFNTRYPWHHQDGEDTWRNINATSVIAAREGEVPQQILIIAHTDSTSPQSDADLQKNFGGLSAQAADNNASGLGVMLELAERLSKEHLHYSLRFVALSGEEIGQRGSEDYLARMKPEEKQNTLLVINLNSLIVGNHLTFSSGNNTPLAVMRQTRDRALTLARRSGIYAVGKKEKNASGSPFDRAGFPLMTVSTSDGPSGKMPAVLKQHFPVGLRNQAQRDNLAYIDHWLPGRITSRTHSTVAVLLPLIRELANP</sequence>
<evidence type="ECO:0000256" key="6">
    <source>
        <dbReference type="ARBA" id="ARBA00022833"/>
    </source>
</evidence>
<dbReference type="NCBIfam" id="NF007568">
    <property type="entry name" value="PRK10199.1"/>
    <property type="match status" value="1"/>
</dbReference>
<name>A0A2S9I977_9GAMM</name>
<protein>
    <submittedName>
        <fullName evidence="9">Aminopeptidase</fullName>
    </submittedName>
</protein>
<dbReference type="GO" id="GO:0008235">
    <property type="term" value="F:metalloexopeptidase activity"/>
    <property type="evidence" value="ECO:0007669"/>
    <property type="project" value="InterPro"/>
</dbReference>
<dbReference type="OrthoDB" id="9762302at2"/>
<feature type="signal peptide" evidence="7">
    <location>
        <begin position="1"/>
        <end position="24"/>
    </location>
</feature>
<dbReference type="PANTHER" id="PTHR12147">
    <property type="entry name" value="METALLOPEPTIDASE M28 FAMILY MEMBER"/>
    <property type="match status" value="1"/>
</dbReference>
<dbReference type="GO" id="GO:0006508">
    <property type="term" value="P:proteolysis"/>
    <property type="evidence" value="ECO:0007669"/>
    <property type="project" value="UniProtKB-KW"/>
</dbReference>
<keyword evidence="5" id="KW-0378">Hydrolase</keyword>
<evidence type="ECO:0000256" key="2">
    <source>
        <dbReference type="ARBA" id="ARBA00022670"/>
    </source>
</evidence>
<keyword evidence="10" id="KW-1185">Reference proteome</keyword>
<dbReference type="GO" id="GO:0004177">
    <property type="term" value="F:aminopeptidase activity"/>
    <property type="evidence" value="ECO:0007669"/>
    <property type="project" value="UniProtKB-KW"/>
</dbReference>
<feature type="domain" description="Peptidase M28" evidence="8">
    <location>
        <begin position="100"/>
        <end position="302"/>
    </location>
</feature>
<keyword evidence="2" id="KW-0645">Protease</keyword>
<gene>
    <name evidence="9" type="ORF">CQW29_17075</name>
</gene>
<dbReference type="Proteomes" id="UP000239181">
    <property type="component" value="Unassembled WGS sequence"/>
</dbReference>
<evidence type="ECO:0000256" key="3">
    <source>
        <dbReference type="ARBA" id="ARBA00022723"/>
    </source>
</evidence>
<dbReference type="PANTHER" id="PTHR12147:SF56">
    <property type="entry name" value="AMINOPEPTIDASE YDR415C-RELATED"/>
    <property type="match status" value="1"/>
</dbReference>
<dbReference type="EMBL" id="PDET01000012">
    <property type="protein sequence ID" value="PRD14284.1"/>
    <property type="molecule type" value="Genomic_DNA"/>
</dbReference>
<evidence type="ECO:0000313" key="9">
    <source>
        <dbReference type="EMBL" id="PRD14284.1"/>
    </source>
</evidence>
<dbReference type="AlphaFoldDB" id="A0A2S9I977"/>
<dbReference type="Gene3D" id="3.40.630.10">
    <property type="entry name" value="Zn peptidases"/>
    <property type="match status" value="1"/>
</dbReference>
<dbReference type="RefSeq" id="WP_105593943.1">
    <property type="nucleotide sequence ID" value="NZ_PDET01000012.1"/>
</dbReference>
<dbReference type="InterPro" id="IPR045175">
    <property type="entry name" value="M28_fam"/>
</dbReference>
<dbReference type="SUPFAM" id="SSF53187">
    <property type="entry name" value="Zn-dependent exopeptidases"/>
    <property type="match status" value="1"/>
</dbReference>
<evidence type="ECO:0000313" key="10">
    <source>
        <dbReference type="Proteomes" id="UP000239181"/>
    </source>
</evidence>
<evidence type="ECO:0000256" key="7">
    <source>
        <dbReference type="SAM" id="SignalP"/>
    </source>
</evidence>
<proteinExistence type="predicted"/>
<dbReference type="InterPro" id="IPR007484">
    <property type="entry name" value="Peptidase_M28"/>
</dbReference>
<evidence type="ECO:0000259" key="8">
    <source>
        <dbReference type="Pfam" id="PF04389"/>
    </source>
</evidence>
<evidence type="ECO:0000256" key="1">
    <source>
        <dbReference type="ARBA" id="ARBA00022438"/>
    </source>
</evidence>
<feature type="chain" id="PRO_5015425209" evidence="7">
    <location>
        <begin position="25"/>
        <end position="329"/>
    </location>
</feature>
<keyword evidence="3" id="KW-0479">Metal-binding</keyword>
<evidence type="ECO:0000256" key="5">
    <source>
        <dbReference type="ARBA" id="ARBA00022801"/>
    </source>
</evidence>
<reference evidence="9 10" key="1">
    <citation type="submission" date="2017-10" db="EMBL/GenBank/DDBJ databases">
        <title>Draft genome of two endophytic bacteria isolated from 'guarana' Paullinia cupana (Mart.) Ducke.</title>
        <authorList>
            <person name="Siqueira K.A."/>
            <person name="Liotti R.G."/>
            <person name="Mendes T.A."/>
            <person name="Soares M.A."/>
        </authorList>
    </citation>
    <scope>NUCLEOTIDE SEQUENCE [LARGE SCALE GENOMIC DNA]</scope>
    <source>
        <strain evidence="9 10">342</strain>
    </source>
</reference>
<dbReference type="GO" id="GO:0046872">
    <property type="term" value="F:metal ion binding"/>
    <property type="evidence" value="ECO:0007669"/>
    <property type="project" value="UniProtKB-KW"/>
</dbReference>
<comment type="caution">
    <text evidence="9">The sequence shown here is derived from an EMBL/GenBank/DDBJ whole genome shotgun (WGS) entry which is preliminary data.</text>
</comment>
<dbReference type="Pfam" id="PF04389">
    <property type="entry name" value="Peptidase_M28"/>
    <property type="match status" value="1"/>
</dbReference>
<evidence type="ECO:0000256" key="4">
    <source>
        <dbReference type="ARBA" id="ARBA00022729"/>
    </source>
</evidence>
<organism evidence="9 10">
    <name type="scientific">Pantoea coffeiphila</name>
    <dbReference type="NCBI Taxonomy" id="1465635"/>
    <lineage>
        <taxon>Bacteria</taxon>
        <taxon>Pseudomonadati</taxon>
        <taxon>Pseudomonadota</taxon>
        <taxon>Gammaproteobacteria</taxon>
        <taxon>Enterobacterales</taxon>
        <taxon>Erwiniaceae</taxon>
        <taxon>Pantoea</taxon>
    </lineage>
</organism>